<dbReference type="EMBL" id="RAPQ01000016">
    <property type="protein sequence ID" value="RKD94043.1"/>
    <property type="molecule type" value="Genomic_DNA"/>
</dbReference>
<proteinExistence type="predicted"/>
<reference evidence="1 2" key="1">
    <citation type="submission" date="2018-09" db="EMBL/GenBank/DDBJ databases">
        <title>Genomic Encyclopedia of Archaeal and Bacterial Type Strains, Phase II (KMG-II): from individual species to whole genera.</title>
        <authorList>
            <person name="Goeker M."/>
        </authorList>
    </citation>
    <scope>NUCLEOTIDE SEQUENCE [LARGE SCALE GENOMIC DNA]</scope>
    <source>
        <strain evidence="1 2">DSM 21950</strain>
    </source>
</reference>
<dbReference type="AlphaFoldDB" id="A0A419WF10"/>
<organism evidence="1 2">
    <name type="scientific">Marinifilum flexuosum</name>
    <dbReference type="NCBI Taxonomy" id="1117708"/>
    <lineage>
        <taxon>Bacteria</taxon>
        <taxon>Pseudomonadati</taxon>
        <taxon>Bacteroidota</taxon>
        <taxon>Bacteroidia</taxon>
        <taxon>Marinilabiliales</taxon>
        <taxon>Marinifilaceae</taxon>
    </lineage>
</organism>
<dbReference type="Proteomes" id="UP000284531">
    <property type="component" value="Unassembled WGS sequence"/>
</dbReference>
<comment type="caution">
    <text evidence="1">The sequence shown here is derived from an EMBL/GenBank/DDBJ whole genome shotgun (WGS) entry which is preliminary data.</text>
</comment>
<keyword evidence="2" id="KW-1185">Reference proteome</keyword>
<dbReference type="RefSeq" id="WP_120241972.1">
    <property type="nucleotide sequence ID" value="NZ_RAPQ01000016.1"/>
</dbReference>
<gene>
    <name evidence="1" type="ORF">BXY64_4307</name>
</gene>
<accession>A0A419WF10</accession>
<evidence type="ECO:0000313" key="1">
    <source>
        <dbReference type="EMBL" id="RKD94043.1"/>
    </source>
</evidence>
<name>A0A419WF10_9BACT</name>
<protein>
    <submittedName>
        <fullName evidence="1">Uncharacterized protein</fullName>
    </submittedName>
</protein>
<sequence length="123" mass="14674">MEEIKKNQNLLKELKENVNHVKLKVFLKKHKKEILASKAALLWIIENIENIKEFIETTTNLFHSPVERMLDVDSLNIFEESFNDMFDNEKELYIYICKRIAVINNFQSAYSKQNDIYIDIDSF</sequence>
<evidence type="ECO:0000313" key="2">
    <source>
        <dbReference type="Proteomes" id="UP000284531"/>
    </source>
</evidence>